<sequence length="82" mass="9553">MNPREEKVKIITEEFIENDEDADVRKRKKNSKVQRQPRKKQLPTTGPEKMVSEESHLGSQQEPAQEEPQTRLLGMTARRGPR</sequence>
<dbReference type="Proteomes" id="UP001610411">
    <property type="component" value="Unassembled WGS sequence"/>
</dbReference>
<dbReference type="AlphaFoldDB" id="A0ABD2ELZ7"/>
<feature type="region of interest" description="Disordered" evidence="1">
    <location>
        <begin position="17"/>
        <end position="82"/>
    </location>
</feature>
<evidence type="ECO:0000313" key="3">
    <source>
        <dbReference type="Proteomes" id="UP001610411"/>
    </source>
</evidence>
<comment type="caution">
    <text evidence="2">The sequence shown here is derived from an EMBL/GenBank/DDBJ whole genome shotgun (WGS) entry which is preliminary data.</text>
</comment>
<gene>
    <name evidence="2" type="ORF">WCI35_008427</name>
</gene>
<evidence type="ECO:0000256" key="1">
    <source>
        <dbReference type="SAM" id="MobiDB-lite"/>
    </source>
</evidence>
<feature type="compositionally biased region" description="Basic residues" evidence="1">
    <location>
        <begin position="25"/>
        <end position="41"/>
    </location>
</feature>
<protein>
    <submittedName>
        <fullName evidence="2">Coiled-coil and C2 domain-containing protein 2A isoform c</fullName>
    </submittedName>
</protein>
<organism evidence="2 3">
    <name type="scientific">Daubentonia madagascariensis</name>
    <name type="common">Aye-aye</name>
    <name type="synonym">Sciurus madagascariensis</name>
    <dbReference type="NCBI Taxonomy" id="31869"/>
    <lineage>
        <taxon>Eukaryota</taxon>
        <taxon>Metazoa</taxon>
        <taxon>Chordata</taxon>
        <taxon>Craniata</taxon>
        <taxon>Vertebrata</taxon>
        <taxon>Euteleostomi</taxon>
        <taxon>Mammalia</taxon>
        <taxon>Eutheria</taxon>
        <taxon>Euarchontoglires</taxon>
        <taxon>Primates</taxon>
        <taxon>Strepsirrhini</taxon>
        <taxon>Chiromyiformes</taxon>
        <taxon>Daubentoniidae</taxon>
        <taxon>Daubentonia</taxon>
    </lineage>
</organism>
<reference evidence="2 3" key="1">
    <citation type="journal article" date="2024" name="G3 (Bethesda)">
        <title>A hybrid genome assembly of the endangered aye-aye (Daubentonia madagascariensis).</title>
        <authorList>
            <person name="Versoza C.J."/>
            <person name="Pfeifer S.P."/>
        </authorList>
    </citation>
    <scope>NUCLEOTIDE SEQUENCE [LARGE SCALE GENOMIC DNA]</scope>
    <source>
        <strain evidence="2">6821</strain>
    </source>
</reference>
<proteinExistence type="predicted"/>
<evidence type="ECO:0000313" key="2">
    <source>
        <dbReference type="EMBL" id="KAL2780016.1"/>
    </source>
</evidence>
<name>A0ABD2ELZ7_DAUMA</name>
<keyword evidence="3" id="KW-1185">Reference proteome</keyword>
<feature type="non-terminal residue" evidence="2">
    <location>
        <position position="82"/>
    </location>
</feature>
<accession>A0ABD2ELZ7</accession>
<dbReference type="EMBL" id="JBFSEQ010000003">
    <property type="protein sequence ID" value="KAL2780016.1"/>
    <property type="molecule type" value="Genomic_DNA"/>
</dbReference>